<dbReference type="Gene3D" id="1.25.10.10">
    <property type="entry name" value="Leucine-rich Repeat Variant"/>
    <property type="match status" value="1"/>
</dbReference>
<dbReference type="GO" id="GO:0055003">
    <property type="term" value="P:cardiac myofibril assembly"/>
    <property type="evidence" value="ECO:0007669"/>
    <property type="project" value="TreeGrafter"/>
</dbReference>
<dbReference type="GO" id="GO:0005737">
    <property type="term" value="C:cytoplasm"/>
    <property type="evidence" value="ECO:0007669"/>
    <property type="project" value="TreeGrafter"/>
</dbReference>
<dbReference type="PANTHER" id="PTHR45920:SF3">
    <property type="entry name" value="FH1_FH2 DOMAIN-CONTAINING PROTEIN 3"/>
    <property type="match status" value="1"/>
</dbReference>
<accession>A0A9N7V661</accession>
<sequence>MATFMCWVQFLDDTNPFNSTDFPEPTRPPLYTFREDIPLNNQTAGVHRLLKAPQKGELQDLKVANDLNDFYCRLDRQWTSSEGQCILLRFDGHGQIGPPSPTWNALSGPLRGSSESFSCSSDFSNYTSKWRTAHG</sequence>
<dbReference type="Proteomes" id="UP001153269">
    <property type="component" value="Unassembled WGS sequence"/>
</dbReference>
<protein>
    <recommendedName>
        <fullName evidence="1">FHOD1 N-terminal GTPase-binding domain-containing protein</fullName>
    </recommendedName>
</protein>
<dbReference type="InterPro" id="IPR041387">
    <property type="entry name" value="FHOD1_GBD_N"/>
</dbReference>
<dbReference type="GO" id="GO:0045214">
    <property type="term" value="P:sarcomere organization"/>
    <property type="evidence" value="ECO:0007669"/>
    <property type="project" value="TreeGrafter"/>
</dbReference>
<dbReference type="GO" id="GO:0051015">
    <property type="term" value="F:actin filament binding"/>
    <property type="evidence" value="ECO:0007669"/>
    <property type="project" value="TreeGrafter"/>
</dbReference>
<dbReference type="Pfam" id="PF18382">
    <property type="entry name" value="Formin_GBD_N"/>
    <property type="match status" value="1"/>
</dbReference>
<organism evidence="2 3">
    <name type="scientific">Pleuronectes platessa</name>
    <name type="common">European plaice</name>
    <dbReference type="NCBI Taxonomy" id="8262"/>
    <lineage>
        <taxon>Eukaryota</taxon>
        <taxon>Metazoa</taxon>
        <taxon>Chordata</taxon>
        <taxon>Craniata</taxon>
        <taxon>Vertebrata</taxon>
        <taxon>Euteleostomi</taxon>
        <taxon>Actinopterygii</taxon>
        <taxon>Neopterygii</taxon>
        <taxon>Teleostei</taxon>
        <taxon>Neoteleostei</taxon>
        <taxon>Acanthomorphata</taxon>
        <taxon>Carangaria</taxon>
        <taxon>Pleuronectiformes</taxon>
        <taxon>Pleuronectoidei</taxon>
        <taxon>Pleuronectidae</taxon>
        <taxon>Pleuronectes</taxon>
    </lineage>
</organism>
<dbReference type="InterPro" id="IPR011989">
    <property type="entry name" value="ARM-like"/>
</dbReference>
<proteinExistence type="predicted"/>
<reference evidence="2" key="1">
    <citation type="submission" date="2020-03" db="EMBL/GenBank/DDBJ databases">
        <authorList>
            <person name="Weist P."/>
        </authorList>
    </citation>
    <scope>NUCLEOTIDE SEQUENCE</scope>
</reference>
<name>A0A9N7V661_PLEPL</name>
<dbReference type="GO" id="GO:0005856">
    <property type="term" value="C:cytoskeleton"/>
    <property type="evidence" value="ECO:0007669"/>
    <property type="project" value="TreeGrafter"/>
</dbReference>
<dbReference type="AlphaFoldDB" id="A0A9N7V661"/>
<dbReference type="GO" id="GO:0030866">
    <property type="term" value="P:cortical actin cytoskeleton organization"/>
    <property type="evidence" value="ECO:0007669"/>
    <property type="project" value="TreeGrafter"/>
</dbReference>
<feature type="domain" description="FHOD1 N-terminal GTPase-binding" evidence="1">
    <location>
        <begin position="6"/>
        <end position="77"/>
    </location>
</feature>
<keyword evidence="3" id="KW-1185">Reference proteome</keyword>
<dbReference type="EMBL" id="CADEAL010003914">
    <property type="protein sequence ID" value="CAB1446425.1"/>
    <property type="molecule type" value="Genomic_DNA"/>
</dbReference>
<evidence type="ECO:0000313" key="3">
    <source>
        <dbReference type="Proteomes" id="UP001153269"/>
    </source>
</evidence>
<dbReference type="PANTHER" id="PTHR45920">
    <property type="entry name" value="FORMIN HOMOLOGY 2 DOMAIN CONTAINING, ISOFORM I"/>
    <property type="match status" value="1"/>
</dbReference>
<gene>
    <name evidence="2" type="ORF">PLEPLA_LOCUS34152</name>
</gene>
<evidence type="ECO:0000259" key="1">
    <source>
        <dbReference type="Pfam" id="PF18382"/>
    </source>
</evidence>
<comment type="caution">
    <text evidence="2">The sequence shown here is derived from an EMBL/GenBank/DDBJ whole genome shotgun (WGS) entry which is preliminary data.</text>
</comment>
<evidence type="ECO:0000313" key="2">
    <source>
        <dbReference type="EMBL" id="CAB1446425.1"/>
    </source>
</evidence>